<protein>
    <submittedName>
        <fullName evidence="1">Uncharacterized protein</fullName>
    </submittedName>
</protein>
<gene>
    <name evidence="1" type="ORF">Vbra_7582</name>
</gene>
<evidence type="ECO:0000313" key="1">
    <source>
        <dbReference type="EMBL" id="CEL96602.1"/>
    </source>
</evidence>
<dbReference type="AlphaFoldDB" id="A0A0G4EJC5"/>
<keyword evidence="2" id="KW-1185">Reference proteome</keyword>
<proteinExistence type="predicted"/>
<dbReference type="PANTHER" id="PTHR46313:SF3">
    <property type="entry name" value="PROLYCOPENE ISOMERASE, CHLOROPLASTIC"/>
    <property type="match status" value="1"/>
</dbReference>
<organism evidence="1 2">
    <name type="scientific">Vitrella brassicaformis (strain CCMP3155)</name>
    <dbReference type="NCBI Taxonomy" id="1169540"/>
    <lineage>
        <taxon>Eukaryota</taxon>
        <taxon>Sar</taxon>
        <taxon>Alveolata</taxon>
        <taxon>Colpodellida</taxon>
        <taxon>Vitrellaceae</taxon>
        <taxon>Vitrella</taxon>
    </lineage>
</organism>
<dbReference type="SUPFAM" id="SSF51905">
    <property type="entry name" value="FAD/NAD(P)-binding domain"/>
    <property type="match status" value="1"/>
</dbReference>
<accession>A0A0G4EJC5</accession>
<reference evidence="1 2" key="1">
    <citation type="submission" date="2014-11" db="EMBL/GenBank/DDBJ databases">
        <authorList>
            <person name="Zhu J."/>
            <person name="Qi W."/>
            <person name="Song R."/>
        </authorList>
    </citation>
    <scope>NUCLEOTIDE SEQUENCE [LARGE SCALE GENOMIC DNA]</scope>
</reference>
<dbReference type="STRING" id="1169540.A0A0G4EJC5"/>
<dbReference type="InterPro" id="IPR036188">
    <property type="entry name" value="FAD/NAD-bd_sf"/>
</dbReference>
<dbReference type="PANTHER" id="PTHR46313">
    <property type="match status" value="1"/>
</dbReference>
<dbReference type="InterPro" id="IPR045892">
    <property type="entry name" value="CrtISO-like"/>
</dbReference>
<sequence length="131" mass="14296">MQGTRRCTRSFSPRGIGGLCYAALLAKYGDDVTVCESHVYPGPSLWAGMSQPSINPLRQVLDAVGEEDSIEWCSYDGWSLYTPEGTWRYTVGPGNFEPTLRKYGGEQAVKEWRARKGSAVLRCGPSSTGGP</sequence>
<evidence type="ECO:0000313" key="2">
    <source>
        <dbReference type="Proteomes" id="UP000041254"/>
    </source>
</evidence>
<dbReference type="PhylomeDB" id="A0A0G4EJC5"/>
<dbReference type="InParanoid" id="A0A0G4EJC5"/>
<dbReference type="VEuPathDB" id="CryptoDB:Vbra_7582"/>
<dbReference type="Proteomes" id="UP000041254">
    <property type="component" value="Unassembled WGS sequence"/>
</dbReference>
<dbReference type="OrthoDB" id="7777654at2759"/>
<name>A0A0G4EJC5_VITBC</name>
<dbReference type="GO" id="GO:0016116">
    <property type="term" value="P:carotenoid metabolic process"/>
    <property type="evidence" value="ECO:0007669"/>
    <property type="project" value="InterPro"/>
</dbReference>
<dbReference type="EMBL" id="CDMY01000243">
    <property type="protein sequence ID" value="CEL96602.1"/>
    <property type="molecule type" value="Genomic_DNA"/>
</dbReference>
<dbReference type="Gene3D" id="3.50.50.60">
    <property type="entry name" value="FAD/NAD(P)-binding domain"/>
    <property type="match status" value="1"/>
</dbReference>